<keyword evidence="6" id="KW-1185">Reference proteome</keyword>
<dbReference type="PROSITE" id="PS50088">
    <property type="entry name" value="ANK_REPEAT"/>
    <property type="match status" value="1"/>
</dbReference>
<feature type="transmembrane region" description="Helical" evidence="3">
    <location>
        <begin position="672"/>
        <end position="694"/>
    </location>
</feature>
<feature type="repeat" description="ANK" evidence="2">
    <location>
        <begin position="155"/>
        <end position="187"/>
    </location>
</feature>
<dbReference type="GO" id="GO:0005886">
    <property type="term" value="C:plasma membrane"/>
    <property type="evidence" value="ECO:0007669"/>
    <property type="project" value="UniProtKB-SubCell"/>
</dbReference>
<dbReference type="Pfam" id="PF13962">
    <property type="entry name" value="PGG"/>
    <property type="match status" value="1"/>
</dbReference>
<dbReference type="PANTHER" id="PTHR24177:SF329">
    <property type="entry name" value="ANKYRIN REPEAT PROTEIN"/>
    <property type="match status" value="1"/>
</dbReference>
<dbReference type="InterPro" id="IPR036770">
    <property type="entry name" value="Ankyrin_rpt-contain_sf"/>
</dbReference>
<evidence type="ECO:0000313" key="6">
    <source>
        <dbReference type="Proteomes" id="UP001603857"/>
    </source>
</evidence>
<evidence type="ECO:0000256" key="1">
    <source>
        <dbReference type="ARBA" id="ARBA00004413"/>
    </source>
</evidence>
<dbReference type="Pfam" id="PF12796">
    <property type="entry name" value="Ank_2"/>
    <property type="match status" value="1"/>
</dbReference>
<dbReference type="EMBL" id="JBGMDY010000001">
    <property type="protein sequence ID" value="KAL2348884.1"/>
    <property type="molecule type" value="Genomic_DNA"/>
</dbReference>
<dbReference type="InterPro" id="IPR026961">
    <property type="entry name" value="PGG_dom"/>
</dbReference>
<dbReference type="PANTHER" id="PTHR24177">
    <property type="entry name" value="CASKIN"/>
    <property type="match status" value="1"/>
</dbReference>
<feature type="transmembrane region" description="Helical" evidence="3">
    <location>
        <begin position="368"/>
        <end position="396"/>
    </location>
</feature>
<accession>A0ABD1NL68</accession>
<dbReference type="SUPFAM" id="SSF48403">
    <property type="entry name" value="Ankyrin repeat"/>
    <property type="match status" value="1"/>
</dbReference>
<proteinExistence type="predicted"/>
<dbReference type="InterPro" id="IPR002110">
    <property type="entry name" value="Ankyrin_rpt"/>
</dbReference>
<dbReference type="Pfam" id="PF14223">
    <property type="entry name" value="Retrotran_gag_2"/>
    <property type="match status" value="1"/>
</dbReference>
<dbReference type="Pfam" id="PF00023">
    <property type="entry name" value="Ank"/>
    <property type="match status" value="1"/>
</dbReference>
<sequence>MEGASRGIVVQEVLTKDNNYQRWRSVIRNYLRGKNLWDVVKRGRDPPEVNAVDNRTRDERIRRDAEALYTIQLSCEQKIIDEIGDHVTAQEAWNYLALRYGSELNVTPDIEQGKVDDNLDDYKELYKWVEEGNSEAVKSFIRVWPEALFEKSDFDGRTVLHAAAMAGHVEVIKVLVRNGKKKILKEKDSKGCTALALVADLTGNTKVAKCLVENDNGEIRRYLFDIPNNDGNTPLLLAAQKAHKDMTRYLYQCHTTEQIRQYFCNLLKLCIQGKIFDVALRLLESHLNGLPTESLSHVLAAMLPLARMPYAFLSDCQYNFLQRIIYRSRFSQSYLREHKKYQSSEEGCDDPKYFSASSGSFCPRVMNFLLLSLKFLGGLFGYVFITFLISIPIFGIRKRIRKIYKQKCTHEIVKQILEKMKSIVEKLNNSQLQEALAYEAMLDASKHGIIEFIEAMIAANQDLLWAKDSCGRNVFSYAILRRRHKVFGLIHTLNGRKDIIKNGRDVFGNNLLHLAGHLAPASDLNRRPGAALQMQRELQWFKAVERVVRPKCKQDKNDDDKKPRKLFTENHKELVKEGERWAKQAAKSFALVGILITTVMFAAAFTVPGGNDQQTGVPIFINNRVLTTFVVADAISLSTSCTSVLIFIWILTSRFHEKDFLIILPLKLLSALIFLFFSVASMMIAFFAALGIVLKNCWTNKPIVVGGIALGSIPVIMLIPSQLILIYEIFRSTVLANPLRRNK</sequence>
<feature type="transmembrane region" description="Helical" evidence="3">
    <location>
        <begin position="706"/>
        <end position="730"/>
    </location>
</feature>
<keyword evidence="3" id="KW-1133">Transmembrane helix</keyword>
<comment type="caution">
    <text evidence="5">The sequence shown here is derived from an EMBL/GenBank/DDBJ whole genome shotgun (WGS) entry which is preliminary data.</text>
</comment>
<comment type="subcellular location">
    <subcellularLocation>
        <location evidence="1">Cell membrane</location>
        <topology evidence="1">Peripheral membrane protein</topology>
        <orientation evidence="1">Cytoplasmic side</orientation>
    </subcellularLocation>
</comment>
<feature type="transmembrane region" description="Helical" evidence="3">
    <location>
        <begin position="589"/>
        <end position="609"/>
    </location>
</feature>
<dbReference type="SMART" id="SM00248">
    <property type="entry name" value="ANK"/>
    <property type="match status" value="3"/>
</dbReference>
<keyword evidence="3" id="KW-0472">Membrane</keyword>
<name>A0ABD1NL68_9FABA</name>
<evidence type="ECO:0000256" key="2">
    <source>
        <dbReference type="PROSITE-ProRule" id="PRU00023"/>
    </source>
</evidence>
<protein>
    <recommendedName>
        <fullName evidence="4">PGG domain-containing protein</fullName>
    </recommendedName>
</protein>
<feature type="transmembrane region" description="Helical" evidence="3">
    <location>
        <begin position="629"/>
        <end position="651"/>
    </location>
</feature>
<keyword evidence="3" id="KW-0812">Transmembrane</keyword>
<evidence type="ECO:0000256" key="3">
    <source>
        <dbReference type="SAM" id="Phobius"/>
    </source>
</evidence>
<keyword evidence="2" id="KW-0040">ANK repeat</keyword>
<gene>
    <name evidence="5" type="ORF">Fmac_002884</name>
</gene>
<organism evidence="5 6">
    <name type="scientific">Flemingia macrophylla</name>
    <dbReference type="NCBI Taxonomy" id="520843"/>
    <lineage>
        <taxon>Eukaryota</taxon>
        <taxon>Viridiplantae</taxon>
        <taxon>Streptophyta</taxon>
        <taxon>Embryophyta</taxon>
        <taxon>Tracheophyta</taxon>
        <taxon>Spermatophyta</taxon>
        <taxon>Magnoliopsida</taxon>
        <taxon>eudicotyledons</taxon>
        <taxon>Gunneridae</taxon>
        <taxon>Pentapetalae</taxon>
        <taxon>rosids</taxon>
        <taxon>fabids</taxon>
        <taxon>Fabales</taxon>
        <taxon>Fabaceae</taxon>
        <taxon>Papilionoideae</taxon>
        <taxon>50 kb inversion clade</taxon>
        <taxon>NPAAA clade</taxon>
        <taxon>indigoferoid/millettioid clade</taxon>
        <taxon>Phaseoleae</taxon>
        <taxon>Flemingia</taxon>
    </lineage>
</organism>
<dbReference type="Gene3D" id="1.25.40.20">
    <property type="entry name" value="Ankyrin repeat-containing domain"/>
    <property type="match status" value="2"/>
</dbReference>
<feature type="domain" description="PGG" evidence="4">
    <location>
        <begin position="580"/>
        <end position="690"/>
    </location>
</feature>
<evidence type="ECO:0000313" key="5">
    <source>
        <dbReference type="EMBL" id="KAL2348884.1"/>
    </source>
</evidence>
<dbReference type="PROSITE" id="PS50297">
    <property type="entry name" value="ANK_REP_REGION"/>
    <property type="match status" value="1"/>
</dbReference>
<evidence type="ECO:0000259" key="4">
    <source>
        <dbReference type="Pfam" id="PF13962"/>
    </source>
</evidence>
<reference evidence="5 6" key="1">
    <citation type="submission" date="2024-08" db="EMBL/GenBank/DDBJ databases">
        <title>Insights into the chromosomal genome structure of Flemingia macrophylla.</title>
        <authorList>
            <person name="Ding Y."/>
            <person name="Zhao Y."/>
            <person name="Bi W."/>
            <person name="Wu M."/>
            <person name="Zhao G."/>
            <person name="Gong Y."/>
            <person name="Li W."/>
            <person name="Zhang P."/>
        </authorList>
    </citation>
    <scope>NUCLEOTIDE SEQUENCE [LARGE SCALE GENOMIC DNA]</scope>
    <source>
        <strain evidence="5">DYQJB</strain>
        <tissue evidence="5">Leaf</tissue>
    </source>
</reference>
<dbReference type="Proteomes" id="UP001603857">
    <property type="component" value="Unassembled WGS sequence"/>
</dbReference>
<dbReference type="AlphaFoldDB" id="A0ABD1NL68"/>